<evidence type="ECO:0000313" key="4">
    <source>
        <dbReference type="Proteomes" id="UP000332933"/>
    </source>
</evidence>
<reference evidence="2" key="2">
    <citation type="submission" date="2019-06" db="EMBL/GenBank/DDBJ databases">
        <title>Genomics analysis of Aphanomyces spp. identifies a new class of oomycete effector associated with host adaptation.</title>
        <authorList>
            <person name="Gaulin E."/>
        </authorList>
    </citation>
    <scope>NUCLEOTIDE SEQUENCE</scope>
    <source>
        <strain evidence="2">CBS 578.67</strain>
    </source>
</reference>
<dbReference type="AlphaFoldDB" id="A0A485KB05"/>
<dbReference type="PROSITE" id="PS51352">
    <property type="entry name" value="THIOREDOXIN_2"/>
    <property type="match status" value="1"/>
</dbReference>
<evidence type="ECO:0000259" key="1">
    <source>
        <dbReference type="PROSITE" id="PS51352"/>
    </source>
</evidence>
<keyword evidence="4" id="KW-1185">Reference proteome</keyword>
<evidence type="ECO:0000313" key="2">
    <source>
        <dbReference type="EMBL" id="KAF0714816.1"/>
    </source>
</evidence>
<feature type="domain" description="Thioredoxin" evidence="1">
    <location>
        <begin position="1"/>
        <end position="149"/>
    </location>
</feature>
<reference evidence="3 4" key="1">
    <citation type="submission" date="2019-03" db="EMBL/GenBank/DDBJ databases">
        <authorList>
            <person name="Gaulin E."/>
            <person name="Dumas B."/>
        </authorList>
    </citation>
    <scope>NUCLEOTIDE SEQUENCE [LARGE SCALE GENOMIC DNA]</scope>
    <source>
        <strain evidence="3">CBS 568.67</strain>
    </source>
</reference>
<dbReference type="Proteomes" id="UP000332933">
    <property type="component" value="Unassembled WGS sequence"/>
</dbReference>
<dbReference type="PANTHER" id="PTHR46472:SF1">
    <property type="entry name" value="NUCLEOREDOXIN"/>
    <property type="match status" value="1"/>
</dbReference>
<gene>
    <name evidence="3" type="primary">Aste57867_3668</name>
    <name evidence="2" type="ORF">As57867_003657</name>
    <name evidence="3" type="ORF">ASTE57867_3668</name>
</gene>
<accession>A0A485KB05</accession>
<dbReference type="EMBL" id="CAADRA010000708">
    <property type="protein sequence ID" value="VFT80823.1"/>
    <property type="molecule type" value="Genomic_DNA"/>
</dbReference>
<dbReference type="OrthoDB" id="409136at2759"/>
<dbReference type="GO" id="GO:0005634">
    <property type="term" value="C:nucleus"/>
    <property type="evidence" value="ECO:0007669"/>
    <property type="project" value="TreeGrafter"/>
</dbReference>
<evidence type="ECO:0000313" key="3">
    <source>
        <dbReference type="EMBL" id="VFT80823.1"/>
    </source>
</evidence>
<protein>
    <submittedName>
        <fullName evidence="3">Aste57867_3668 protein</fullName>
    </submittedName>
</protein>
<dbReference type="InterPro" id="IPR036249">
    <property type="entry name" value="Thioredoxin-like_sf"/>
</dbReference>
<dbReference type="Gene3D" id="3.40.30.10">
    <property type="entry name" value="Glutaredoxin"/>
    <property type="match status" value="1"/>
</dbReference>
<name>A0A485KB05_9STRA</name>
<dbReference type="SUPFAM" id="SSF52833">
    <property type="entry name" value="Thioredoxin-like"/>
    <property type="match status" value="1"/>
</dbReference>
<dbReference type="Pfam" id="PF13905">
    <property type="entry name" value="Thioredoxin_8"/>
    <property type="match status" value="1"/>
</dbReference>
<dbReference type="GO" id="GO:0004791">
    <property type="term" value="F:thioredoxin-disulfide reductase (NADPH) activity"/>
    <property type="evidence" value="ECO:0007669"/>
    <property type="project" value="TreeGrafter"/>
</dbReference>
<dbReference type="EMBL" id="VJMH01000708">
    <property type="protein sequence ID" value="KAF0714816.1"/>
    <property type="molecule type" value="Genomic_DNA"/>
</dbReference>
<dbReference type="GO" id="GO:0030178">
    <property type="term" value="P:negative regulation of Wnt signaling pathway"/>
    <property type="evidence" value="ECO:0007669"/>
    <property type="project" value="TreeGrafter"/>
</dbReference>
<sequence>MTWSETFGPELQTKGGLKSTDDLLAGKKYVGLYFSAHWCPPCRAFTPMLSETYETFIGDGHKDFALIFVSSDRDEAAFDEYYGEMPFYALPYAKRDEKDALAKKFEIRGIPTLVFVNAAGELLTKDGRQVVSNARGDPDRVLAALAEAK</sequence>
<dbReference type="InterPro" id="IPR012336">
    <property type="entry name" value="Thioredoxin-like_fold"/>
</dbReference>
<dbReference type="PANTHER" id="PTHR46472">
    <property type="entry name" value="NUCLEOREDOXIN"/>
    <property type="match status" value="1"/>
</dbReference>
<organism evidence="3 4">
    <name type="scientific">Aphanomyces stellatus</name>
    <dbReference type="NCBI Taxonomy" id="120398"/>
    <lineage>
        <taxon>Eukaryota</taxon>
        <taxon>Sar</taxon>
        <taxon>Stramenopiles</taxon>
        <taxon>Oomycota</taxon>
        <taxon>Saprolegniomycetes</taxon>
        <taxon>Saprolegniales</taxon>
        <taxon>Verrucalvaceae</taxon>
        <taxon>Aphanomyces</taxon>
    </lineage>
</organism>
<dbReference type="InterPro" id="IPR013766">
    <property type="entry name" value="Thioredoxin_domain"/>
</dbReference>
<proteinExistence type="predicted"/>
<dbReference type="GO" id="GO:0031397">
    <property type="term" value="P:negative regulation of protein ubiquitination"/>
    <property type="evidence" value="ECO:0007669"/>
    <property type="project" value="TreeGrafter"/>
</dbReference>